<dbReference type="GO" id="GO:0005694">
    <property type="term" value="C:chromosome"/>
    <property type="evidence" value="ECO:0007669"/>
    <property type="project" value="InterPro"/>
</dbReference>
<reference evidence="3 4" key="1">
    <citation type="submission" date="2019-12" db="EMBL/GenBank/DDBJ databases">
        <title>Full genome sequence of a Bacillus safensis strain isolated from commercially available natto in Indonesia.</title>
        <authorList>
            <person name="Yoshida M."/>
            <person name="Uomi M."/>
            <person name="Waturangi D."/>
            <person name="Ekaputri J.J."/>
            <person name="Setiamarga D.H.E."/>
        </authorList>
    </citation>
    <scope>NUCLEOTIDE SEQUENCE [LARGE SCALE GENOMIC DNA]</scope>
    <source>
        <strain evidence="3 4">IDN1</strain>
    </source>
</reference>
<sequence>MNVIKERTIQLRDVQTAEQHAAFIGVASHLVSFDEKYQKVIQNLLGTVLIVRDLKGANELAKMLGHRYRIVTLDGDVVNPGGSMTGGGVKKKKNNSLLSRNREIETLTKQLVEMEEKTTILEKETKETKQLIGVNESQLNELRQRGETLREKQQDLKGKLYELQVAEKKNINAHLELYDQKKKSCSSVLLNSRIRTKSRSL</sequence>
<dbReference type="Gene3D" id="3.30.70.1620">
    <property type="match status" value="1"/>
</dbReference>
<evidence type="ECO:0000313" key="4">
    <source>
        <dbReference type="Proteomes" id="UP000464658"/>
    </source>
</evidence>
<evidence type="ECO:0000259" key="2">
    <source>
        <dbReference type="Pfam" id="PF06470"/>
    </source>
</evidence>
<evidence type="ECO:0000313" key="3">
    <source>
        <dbReference type="EMBL" id="BBP89291.1"/>
    </source>
</evidence>
<dbReference type="SUPFAM" id="SSF75553">
    <property type="entry name" value="Smc hinge domain"/>
    <property type="match status" value="1"/>
</dbReference>
<name>A0A5S9M8R2_BACIA</name>
<dbReference type="PANTHER" id="PTHR43977">
    <property type="entry name" value="STRUCTURAL MAINTENANCE OF CHROMOSOMES PROTEIN 3"/>
    <property type="match status" value="1"/>
</dbReference>
<dbReference type="InterPro" id="IPR010935">
    <property type="entry name" value="SMC_hinge"/>
</dbReference>
<evidence type="ECO:0000256" key="1">
    <source>
        <dbReference type="SAM" id="Coils"/>
    </source>
</evidence>
<gene>
    <name evidence="3" type="ORF">BsIDN1_29090</name>
</gene>
<dbReference type="InterPro" id="IPR036277">
    <property type="entry name" value="SMC_hinge_sf"/>
</dbReference>
<feature type="coiled-coil region" evidence="1">
    <location>
        <begin position="97"/>
        <end position="159"/>
    </location>
</feature>
<dbReference type="AlphaFoldDB" id="A0A5S9M8R2"/>
<organism evidence="3 4">
    <name type="scientific">Bacillus safensis</name>
    <dbReference type="NCBI Taxonomy" id="561879"/>
    <lineage>
        <taxon>Bacteria</taxon>
        <taxon>Bacillati</taxon>
        <taxon>Bacillota</taxon>
        <taxon>Bacilli</taxon>
        <taxon>Bacillales</taxon>
        <taxon>Bacillaceae</taxon>
        <taxon>Bacillus</taxon>
    </lineage>
</organism>
<proteinExistence type="predicted"/>
<dbReference type="Pfam" id="PF06470">
    <property type="entry name" value="SMC_hinge"/>
    <property type="match status" value="1"/>
</dbReference>
<dbReference type="GO" id="GO:0005524">
    <property type="term" value="F:ATP binding"/>
    <property type="evidence" value="ECO:0007669"/>
    <property type="project" value="InterPro"/>
</dbReference>
<keyword evidence="1" id="KW-0175">Coiled coil</keyword>
<feature type="domain" description="SMC hinge" evidence="2">
    <location>
        <begin position="12"/>
        <end position="61"/>
    </location>
</feature>
<protein>
    <recommendedName>
        <fullName evidence="2">SMC hinge domain-containing protein</fullName>
    </recommendedName>
</protein>
<dbReference type="FunFam" id="3.30.70.1620:FF:000007">
    <property type="entry name" value="Structural maintenance of chromosomes protein"/>
    <property type="match status" value="1"/>
</dbReference>
<dbReference type="GO" id="GO:0051276">
    <property type="term" value="P:chromosome organization"/>
    <property type="evidence" value="ECO:0007669"/>
    <property type="project" value="InterPro"/>
</dbReference>
<accession>A0A5S9M8R2</accession>
<dbReference type="Proteomes" id="UP000464658">
    <property type="component" value="Chromosome"/>
</dbReference>
<dbReference type="EMBL" id="AP021906">
    <property type="protein sequence ID" value="BBP89291.1"/>
    <property type="molecule type" value="Genomic_DNA"/>
</dbReference>